<feature type="coiled-coil region" evidence="1">
    <location>
        <begin position="735"/>
        <end position="867"/>
    </location>
</feature>
<dbReference type="GO" id="GO:0005737">
    <property type="term" value="C:cytoplasm"/>
    <property type="evidence" value="ECO:0007669"/>
    <property type="project" value="TreeGrafter"/>
</dbReference>
<feature type="region of interest" description="Disordered" evidence="2">
    <location>
        <begin position="1295"/>
        <end position="1397"/>
    </location>
</feature>
<dbReference type="GO" id="GO:0031122">
    <property type="term" value="P:cytoplasmic microtubule organization"/>
    <property type="evidence" value="ECO:0007669"/>
    <property type="project" value="TreeGrafter"/>
</dbReference>
<dbReference type="GO" id="GO:0051959">
    <property type="term" value="F:dynein light intermediate chain binding"/>
    <property type="evidence" value="ECO:0007669"/>
    <property type="project" value="TreeGrafter"/>
</dbReference>
<evidence type="ECO:0000313" key="4">
    <source>
        <dbReference type="Proteomes" id="UP000031036"/>
    </source>
</evidence>
<dbReference type="OrthoDB" id="10254988at2759"/>
<dbReference type="GO" id="GO:0005815">
    <property type="term" value="C:microtubule organizing center"/>
    <property type="evidence" value="ECO:0007669"/>
    <property type="project" value="TreeGrafter"/>
</dbReference>
<dbReference type="GO" id="GO:0008017">
    <property type="term" value="F:microtubule binding"/>
    <property type="evidence" value="ECO:0007669"/>
    <property type="project" value="TreeGrafter"/>
</dbReference>
<feature type="coiled-coil region" evidence="1">
    <location>
        <begin position="927"/>
        <end position="1109"/>
    </location>
</feature>
<dbReference type="GO" id="GO:0030705">
    <property type="term" value="P:cytoskeleton-dependent intracellular transport"/>
    <property type="evidence" value="ECO:0007669"/>
    <property type="project" value="TreeGrafter"/>
</dbReference>
<feature type="compositionally biased region" description="Pro residues" evidence="2">
    <location>
        <begin position="1344"/>
        <end position="1355"/>
    </location>
</feature>
<protein>
    <submittedName>
        <fullName evidence="3">Daple-like protein</fullName>
    </submittedName>
</protein>
<keyword evidence="4" id="KW-1185">Reference proteome</keyword>
<feature type="coiled-coil region" evidence="1">
    <location>
        <begin position="106"/>
        <end position="226"/>
    </location>
</feature>
<accession>A0A0B2VKA0</accession>
<name>A0A0B2VKA0_TOXCA</name>
<dbReference type="Proteomes" id="UP000031036">
    <property type="component" value="Unassembled WGS sequence"/>
</dbReference>
<evidence type="ECO:0000256" key="2">
    <source>
        <dbReference type="SAM" id="MobiDB-lite"/>
    </source>
</evidence>
<feature type="region of interest" description="Disordered" evidence="2">
    <location>
        <begin position="1120"/>
        <end position="1173"/>
    </location>
</feature>
<reference evidence="3 4" key="1">
    <citation type="submission" date="2014-11" db="EMBL/GenBank/DDBJ databases">
        <title>Genetic blueprint of the zoonotic pathogen Toxocara canis.</title>
        <authorList>
            <person name="Zhu X.-Q."/>
            <person name="Korhonen P.K."/>
            <person name="Cai H."/>
            <person name="Young N.D."/>
            <person name="Nejsum P."/>
            <person name="von Samson-Himmelstjerna G."/>
            <person name="Boag P.R."/>
            <person name="Tan P."/>
            <person name="Li Q."/>
            <person name="Min J."/>
            <person name="Yang Y."/>
            <person name="Wang X."/>
            <person name="Fang X."/>
            <person name="Hall R.S."/>
            <person name="Hofmann A."/>
            <person name="Sternberg P.W."/>
            <person name="Jex A.R."/>
            <person name="Gasser R.B."/>
        </authorList>
    </citation>
    <scope>NUCLEOTIDE SEQUENCE [LARGE SCALE GENOMIC DNA]</scope>
    <source>
        <strain evidence="3">PN_DK_2014</strain>
    </source>
</reference>
<gene>
    <name evidence="3" type="primary">ccdc88c</name>
    <name evidence="3" type="ORF">Tcan_02634</name>
</gene>
<dbReference type="PANTHER" id="PTHR18947:SF28">
    <property type="entry name" value="GIRDIN, ISOFORM A"/>
    <property type="match status" value="1"/>
</dbReference>
<evidence type="ECO:0000313" key="3">
    <source>
        <dbReference type="EMBL" id="KHN81455.1"/>
    </source>
</evidence>
<comment type="caution">
    <text evidence="3">The sequence shown here is derived from an EMBL/GenBank/DDBJ whole genome shotgun (WGS) entry which is preliminary data.</text>
</comment>
<proteinExistence type="predicted"/>
<dbReference type="STRING" id="6265.A0A0B2VKA0"/>
<keyword evidence="1" id="KW-0175">Coiled coil</keyword>
<organism evidence="3 4">
    <name type="scientific">Toxocara canis</name>
    <name type="common">Canine roundworm</name>
    <dbReference type="NCBI Taxonomy" id="6265"/>
    <lineage>
        <taxon>Eukaryota</taxon>
        <taxon>Metazoa</taxon>
        <taxon>Ecdysozoa</taxon>
        <taxon>Nematoda</taxon>
        <taxon>Chromadorea</taxon>
        <taxon>Rhabditida</taxon>
        <taxon>Spirurina</taxon>
        <taxon>Ascaridomorpha</taxon>
        <taxon>Ascaridoidea</taxon>
        <taxon>Toxocaridae</taxon>
        <taxon>Toxocara</taxon>
    </lineage>
</organism>
<feature type="coiled-coil region" evidence="1">
    <location>
        <begin position="264"/>
        <end position="675"/>
    </location>
</feature>
<dbReference type="EMBL" id="JPKZ01001514">
    <property type="protein sequence ID" value="KHN81455.1"/>
    <property type="molecule type" value="Genomic_DNA"/>
</dbReference>
<sequence>MQTDLQTAIVKQIQRVTEEGECVLNVEALELDRGDEQSACVLAHLERVIKERDTYANCLLEMAHEHESDEGSTATGSSSISGEIPSRTKLCEIRYDGRTPSPTSLERHANVELASAKAELRKLRNLAEEKEELVAELRDELEAREADVLKMQQERLELIKDARAAKDYRDELDCLQHKLSRMERLETENTKLREKLAEMEFFKSRITQLKEENDLMHESCSVLEEQLEQSQRKASAQLDLESKLAECQNQMKNIPFLNGFSDLLAQLKEENDLMHESCSVLEEQLEQSQRKASAQLDLESKLAECQNQMKKLQLNMTGEREKIEQFILENGRLERELKAEQQKSAALERRIESLSEERSAREDFGSLGSQMADDDKKRILELQLENRKLKSKLQTTGESEEVGEIRAKLLRAEIELSQKNEENAIASRQLQQLEITLAQLNAQYKEACEMYDVMKSERDSAQQSLHEARRNFSEFQADFQKEVKDDLDRKTREFEATAMTNGRLLENAREEKLELEQQLEKIRAEQKVLRGENERLIQDIQKAEQAAAHTEKLKRSMEMDRNALKDRNEILEQRIDEIKVKQMNMENVEKRLEANEQMLAEKQNRLNEVQGEQRQMAQQFCELENVEKRLEANEQMLAEKQNRLNEVQGEQRQMAQQLELEMKKTDRLREDLVAEKSRYGDLIARLRSVCATIQLNGGRCEVPSDDEVMVMAIDDVILKALTTARREADALRVQQQTQIAELTDLRNDIEKLRKSDGHISNEADDRLRELTVENRNVKEQVFLLQERIRELQLENSAKSAEISSLKREIEETQRGLTSNSKLHTELAKLQVSLRNLQLQEELLRQDNSEMQKQIEICEKQKQAIKVDLDAMQSVHSALLSDHDRLQTLHDMLTADYDRVKYDNSQLKLKLKNQKSTAEEVAMMRCENERERRHSEELKAIIAEEKERRELETRALQDDLTTLRVDYEHLRQERSSLKRKAEMQAEELKRLRITEQSHRSTIARLSANIDELSRALQARDLEVAKMQHKIDMLNHLNRTLEEESKTLVRQVDHLLAQNQDLLARALNDKDNYHAEQKEFQEKLAALRRHKEKLEEKIMEQYRMMDNKKNAKEKQTLVKRAAKALIPKSPKKNSTTKANDKIIPNESTAEESSTYSTDEPPHHGSSAAVEGQSTTARITSLPSSFSDQAIKMPSNKTSVLNFPRNGTVRITTTEKRASPCDYEVRQCSSSEEIFSNDCDTIYQLIKTQADNKEWNEQGEQRSTSAYRCSLRSEYSVRHKTPPIPVSDEDGISLCGSERAVDVPTPTRSLPPRPPTRTPVHGKPRAPRPPPPPYNPKGSKATANTPSKPPPPPYPGRPATPSNGVEFVPQDTSTPKSDRDSSSSSVVAEGERREVIRDKEERQQKVMSVYENVDCNEPSTANTVWYEYGCV</sequence>
<feature type="compositionally biased region" description="Basic and acidic residues" evidence="2">
    <location>
        <begin position="1386"/>
        <end position="1397"/>
    </location>
</feature>
<dbReference type="PANTHER" id="PTHR18947">
    <property type="entry name" value="HOOK PROTEINS"/>
    <property type="match status" value="1"/>
</dbReference>
<dbReference type="OMA" id="HRNSFQG"/>
<evidence type="ECO:0000256" key="1">
    <source>
        <dbReference type="SAM" id="Coils"/>
    </source>
</evidence>
<feature type="compositionally biased region" description="Low complexity" evidence="2">
    <location>
        <begin position="1144"/>
        <end position="1156"/>
    </location>
</feature>